<dbReference type="AlphaFoldDB" id="A0A232FB70"/>
<gene>
    <name evidence="1" type="ORF">TSAR_011613</name>
</gene>
<evidence type="ECO:0000313" key="1">
    <source>
        <dbReference type="EMBL" id="OXU27683.1"/>
    </source>
</evidence>
<accession>A0A232FB70</accession>
<keyword evidence="2" id="KW-1185">Reference proteome</keyword>
<dbReference type="Proteomes" id="UP000215335">
    <property type="component" value="Unassembled WGS sequence"/>
</dbReference>
<sequence length="67" mass="7771">MVTPEAMLQDSCLKKGKWENDDFGIFRFEVPIPNFDAISDYYSINYKYITGDGKELVAAEWGYLHTK</sequence>
<proteinExistence type="predicted"/>
<reference evidence="1 2" key="1">
    <citation type="journal article" date="2017" name="Curr. Biol.">
        <title>The Evolution of Venom by Co-option of Single-Copy Genes.</title>
        <authorList>
            <person name="Martinson E.O."/>
            <person name="Mrinalini"/>
            <person name="Kelkar Y.D."/>
            <person name="Chang C.H."/>
            <person name="Werren J.H."/>
        </authorList>
    </citation>
    <scope>NUCLEOTIDE SEQUENCE [LARGE SCALE GENOMIC DNA]</scope>
    <source>
        <strain evidence="1 2">Alberta</strain>
        <tissue evidence="1">Whole body</tissue>
    </source>
</reference>
<comment type="caution">
    <text evidence="1">The sequence shown here is derived from an EMBL/GenBank/DDBJ whole genome shotgun (WGS) entry which is preliminary data.</text>
</comment>
<organism evidence="1 2">
    <name type="scientific">Trichomalopsis sarcophagae</name>
    <dbReference type="NCBI Taxonomy" id="543379"/>
    <lineage>
        <taxon>Eukaryota</taxon>
        <taxon>Metazoa</taxon>
        <taxon>Ecdysozoa</taxon>
        <taxon>Arthropoda</taxon>
        <taxon>Hexapoda</taxon>
        <taxon>Insecta</taxon>
        <taxon>Pterygota</taxon>
        <taxon>Neoptera</taxon>
        <taxon>Endopterygota</taxon>
        <taxon>Hymenoptera</taxon>
        <taxon>Apocrita</taxon>
        <taxon>Proctotrupomorpha</taxon>
        <taxon>Chalcidoidea</taxon>
        <taxon>Pteromalidae</taxon>
        <taxon>Pteromalinae</taxon>
        <taxon>Trichomalopsis</taxon>
    </lineage>
</organism>
<dbReference type="EMBL" id="NNAY01000557">
    <property type="protein sequence ID" value="OXU27683.1"/>
    <property type="molecule type" value="Genomic_DNA"/>
</dbReference>
<protein>
    <submittedName>
        <fullName evidence="1">Uncharacterized protein</fullName>
    </submittedName>
</protein>
<evidence type="ECO:0000313" key="2">
    <source>
        <dbReference type="Proteomes" id="UP000215335"/>
    </source>
</evidence>
<name>A0A232FB70_9HYME</name>